<name>E6PNK0_9ZZZZ</name>
<organism evidence="1">
    <name type="scientific">mine drainage metagenome</name>
    <dbReference type="NCBI Taxonomy" id="410659"/>
    <lineage>
        <taxon>unclassified sequences</taxon>
        <taxon>metagenomes</taxon>
        <taxon>ecological metagenomes</taxon>
    </lineage>
</organism>
<accession>E6PNK0</accession>
<reference evidence="1" key="1">
    <citation type="submission" date="2009-10" db="EMBL/GenBank/DDBJ databases">
        <title>Diversity of trophic interactions inside an arsenic-rich microbial ecosystem.</title>
        <authorList>
            <person name="Bertin P.N."/>
            <person name="Heinrich-Salmeron A."/>
            <person name="Pelletier E."/>
            <person name="Goulhen-Chollet F."/>
            <person name="Arsene-Ploetze F."/>
            <person name="Gallien S."/>
            <person name="Calteau A."/>
            <person name="Vallenet D."/>
            <person name="Casiot C."/>
            <person name="Chane-Woon-Ming B."/>
            <person name="Giloteaux L."/>
            <person name="Barakat M."/>
            <person name="Bonnefoy V."/>
            <person name="Bruneel O."/>
            <person name="Chandler M."/>
            <person name="Cleiss J."/>
            <person name="Duran R."/>
            <person name="Elbaz-Poulichet F."/>
            <person name="Fonknechten N."/>
            <person name="Lauga B."/>
            <person name="Mornico D."/>
            <person name="Ortet P."/>
            <person name="Schaeffer C."/>
            <person name="Siguier P."/>
            <person name="Alexander Thil Smith A."/>
            <person name="Van Dorsselaer A."/>
            <person name="Weissenbach J."/>
            <person name="Medigue C."/>
            <person name="Le Paslier D."/>
        </authorList>
    </citation>
    <scope>NUCLEOTIDE SEQUENCE</scope>
</reference>
<sequence>MNVKAETMTQIEKIETRAARRIGYQFADYRTTTSNAYLQGLRLYFGDDDTLEHKPRMSADAAVDYLCGAADDQTATTLADARAIARQTFDDLDPAERSEMEWEVLDFLRKLKHHIKHNEPAFRQGIREFLDDHGRLVVD</sequence>
<dbReference type="EMBL" id="CABM01000027">
    <property type="protein sequence ID" value="CBH96502.1"/>
    <property type="molecule type" value="Genomic_DNA"/>
</dbReference>
<dbReference type="AlphaFoldDB" id="E6PNK0"/>
<comment type="caution">
    <text evidence="1">The sequence shown here is derived from an EMBL/GenBank/DDBJ whole genome shotgun (WGS) entry which is preliminary data.</text>
</comment>
<evidence type="ECO:0000313" key="1">
    <source>
        <dbReference type="EMBL" id="CBH96502.1"/>
    </source>
</evidence>
<proteinExistence type="predicted"/>
<protein>
    <submittedName>
        <fullName evidence="1">Uncharacterized protein</fullName>
    </submittedName>
</protein>
<gene>
    <name evidence="1" type="ORF">CARN2_1361</name>
</gene>